<reference evidence="15" key="1">
    <citation type="submission" date="2021-01" db="EMBL/GenBank/DDBJ databases">
        <authorList>
            <consortium name="Genoscope - CEA"/>
            <person name="William W."/>
        </authorList>
    </citation>
    <scope>NUCLEOTIDE SEQUENCE</scope>
</reference>
<feature type="transmembrane region" description="Helical" evidence="14">
    <location>
        <begin position="32"/>
        <end position="53"/>
    </location>
</feature>
<evidence type="ECO:0000256" key="1">
    <source>
        <dbReference type="ARBA" id="ARBA00001971"/>
    </source>
</evidence>
<dbReference type="AlphaFoldDB" id="A0A816WWR4"/>
<comment type="subcellular location">
    <subcellularLocation>
        <location evidence="2">Membrane</location>
        <topology evidence="2">Single-pass membrane protein</topology>
    </subcellularLocation>
</comment>
<dbReference type="Pfam" id="PF00067">
    <property type="entry name" value="p450"/>
    <property type="match status" value="1"/>
</dbReference>
<keyword evidence="6 12" id="KW-0479">Metal-binding</keyword>
<evidence type="ECO:0000256" key="6">
    <source>
        <dbReference type="ARBA" id="ARBA00022723"/>
    </source>
</evidence>
<dbReference type="Proteomes" id="UP001295469">
    <property type="component" value="Chromosome A02"/>
</dbReference>
<evidence type="ECO:0000256" key="5">
    <source>
        <dbReference type="ARBA" id="ARBA00022692"/>
    </source>
</evidence>
<evidence type="ECO:0000256" key="2">
    <source>
        <dbReference type="ARBA" id="ARBA00004167"/>
    </source>
</evidence>
<evidence type="ECO:0000256" key="12">
    <source>
        <dbReference type="PIRSR" id="PIRSR602401-1"/>
    </source>
</evidence>
<keyword evidence="8 13" id="KW-0560">Oxidoreductase</keyword>
<evidence type="ECO:0000313" key="15">
    <source>
        <dbReference type="EMBL" id="CAF2139446.1"/>
    </source>
</evidence>
<feature type="binding site" description="axial binding residue" evidence="12">
    <location>
        <position position="484"/>
    </location>
    <ligand>
        <name>heme</name>
        <dbReference type="ChEBI" id="CHEBI:30413"/>
    </ligand>
    <ligandPart>
        <name>Fe</name>
        <dbReference type="ChEBI" id="CHEBI:18248"/>
    </ligandPart>
</feature>
<keyword evidence="5 14" id="KW-0812">Transmembrane</keyword>
<organism evidence="15">
    <name type="scientific">Brassica napus</name>
    <name type="common">Rape</name>
    <dbReference type="NCBI Taxonomy" id="3708"/>
    <lineage>
        <taxon>Eukaryota</taxon>
        <taxon>Viridiplantae</taxon>
        <taxon>Streptophyta</taxon>
        <taxon>Embryophyta</taxon>
        <taxon>Tracheophyta</taxon>
        <taxon>Spermatophyta</taxon>
        <taxon>Magnoliopsida</taxon>
        <taxon>eudicotyledons</taxon>
        <taxon>Gunneridae</taxon>
        <taxon>Pentapetalae</taxon>
        <taxon>rosids</taxon>
        <taxon>malvids</taxon>
        <taxon>Brassicales</taxon>
        <taxon>Brassicaceae</taxon>
        <taxon>Brassiceae</taxon>
        <taxon>Brassica</taxon>
    </lineage>
</organism>
<keyword evidence="4 12" id="KW-0349">Heme</keyword>
<dbReference type="SUPFAM" id="SSF48264">
    <property type="entry name" value="Cytochrome P450"/>
    <property type="match status" value="1"/>
</dbReference>
<proteinExistence type="inferred from homology"/>
<dbReference type="PRINTS" id="PR00463">
    <property type="entry name" value="EP450I"/>
</dbReference>
<dbReference type="EMBL" id="HG994356">
    <property type="protein sequence ID" value="CAF2139446.1"/>
    <property type="molecule type" value="Genomic_DNA"/>
</dbReference>
<dbReference type="PRINTS" id="PR00385">
    <property type="entry name" value="P450"/>
</dbReference>
<dbReference type="InterPro" id="IPR002401">
    <property type="entry name" value="Cyt_P450_E_grp-I"/>
</dbReference>
<comment type="similarity">
    <text evidence="3 13">Belongs to the cytochrome P450 family.</text>
</comment>
<keyword evidence="10 13" id="KW-0503">Monooxygenase</keyword>
<keyword evidence="9 12" id="KW-0408">Iron</keyword>
<comment type="cofactor">
    <cofactor evidence="1 12">
        <name>heme</name>
        <dbReference type="ChEBI" id="CHEBI:30413"/>
    </cofactor>
</comment>
<keyword evidence="11 14" id="KW-0472">Membrane</keyword>
<evidence type="ECO:0000256" key="4">
    <source>
        <dbReference type="ARBA" id="ARBA00022617"/>
    </source>
</evidence>
<evidence type="ECO:0000256" key="14">
    <source>
        <dbReference type="SAM" id="Phobius"/>
    </source>
</evidence>
<dbReference type="CDD" id="cd20641">
    <property type="entry name" value="CYP709"/>
    <property type="match status" value="1"/>
</dbReference>
<dbReference type="PANTHER" id="PTHR24282">
    <property type="entry name" value="CYTOCHROME P450 FAMILY MEMBER"/>
    <property type="match status" value="1"/>
</dbReference>
<dbReference type="GO" id="GO:0004497">
    <property type="term" value="F:monooxygenase activity"/>
    <property type="evidence" value="ECO:0007669"/>
    <property type="project" value="UniProtKB-KW"/>
</dbReference>
<dbReference type="InterPro" id="IPR017972">
    <property type="entry name" value="Cyt_P450_CS"/>
</dbReference>
<dbReference type="PANTHER" id="PTHR24282:SF142">
    <property type="entry name" value="CYTOCHROME P450 709B1"/>
    <property type="match status" value="1"/>
</dbReference>
<dbReference type="GO" id="GO:0005506">
    <property type="term" value="F:iron ion binding"/>
    <property type="evidence" value="ECO:0007669"/>
    <property type="project" value="InterPro"/>
</dbReference>
<evidence type="ECO:0000256" key="8">
    <source>
        <dbReference type="ARBA" id="ARBA00023002"/>
    </source>
</evidence>
<dbReference type="GO" id="GO:0016020">
    <property type="term" value="C:membrane"/>
    <property type="evidence" value="ECO:0007669"/>
    <property type="project" value="UniProtKB-SubCell"/>
</dbReference>
<evidence type="ECO:0000256" key="7">
    <source>
        <dbReference type="ARBA" id="ARBA00022989"/>
    </source>
</evidence>
<evidence type="ECO:0000256" key="3">
    <source>
        <dbReference type="ARBA" id="ARBA00010617"/>
    </source>
</evidence>
<dbReference type="PROSITE" id="PS00086">
    <property type="entry name" value="CYTOCHROME_P450"/>
    <property type="match status" value="1"/>
</dbReference>
<name>A0A816WWR4_BRANA</name>
<sequence length="538" mass="62039">MSLYSVEHKITKPTIIHTISNKNTFCVLTMQLIIPINPILTLLVLLLVGLKIYNALRILIWQPFVLTRRFKKQGISGPKYRFLYGNLMEINKMKTESQLSVLDRISHDIFPRIFPHYQQWMSLYGETFLYWDGTEPRLCISDPELVKHVLSSKSGFFVRANIRPEFLKLVGSKGLVFLQGADWVRHRRILNPAFSIDRLKVMTKVVVDCTLRMLDEWSEDITEKLMMKKEMDRDFHRLTADIIATAAFGSSYDQGIEVFRTQKELIECCVISLTNVFIPGTHYLPTPLNFRIWKLDTKMKNSIKKIVDSRLQSKSDYGDDLLGIMLKSRLSIEEIIDECKSFFFAGYENNSNLLTWTTMLLSLHQDWQEKLREEIFKECGKDKTPDSDTFSKLKLMNMVFMESLRLYGPVPFITREASKDVTLGHLEIPKGTTLIFPLLKMHSDKDIWGSDADKLNPLRFQNGVSKAAKHPNALVSFSIGPRACIGQNFAMIEAKTVLTMILQRFRLSLSCEYKHAPVDHITILPLYGLPLVLEPLED</sequence>
<gene>
    <name evidence="15" type="ORF">DARMORV10_A02P17460.1</name>
</gene>
<protein>
    <submittedName>
        <fullName evidence="15">(rape) hypothetical protein</fullName>
    </submittedName>
</protein>
<dbReference type="GO" id="GO:0020037">
    <property type="term" value="F:heme binding"/>
    <property type="evidence" value="ECO:0007669"/>
    <property type="project" value="InterPro"/>
</dbReference>
<accession>A0A816WWR4</accession>
<evidence type="ECO:0000256" key="9">
    <source>
        <dbReference type="ARBA" id="ARBA00023004"/>
    </source>
</evidence>
<keyword evidence="7 14" id="KW-1133">Transmembrane helix</keyword>
<evidence type="ECO:0000256" key="11">
    <source>
        <dbReference type="ARBA" id="ARBA00023136"/>
    </source>
</evidence>
<evidence type="ECO:0000256" key="10">
    <source>
        <dbReference type="ARBA" id="ARBA00023033"/>
    </source>
</evidence>
<dbReference type="Gene3D" id="1.10.630.10">
    <property type="entry name" value="Cytochrome P450"/>
    <property type="match status" value="1"/>
</dbReference>
<dbReference type="InterPro" id="IPR036396">
    <property type="entry name" value="Cyt_P450_sf"/>
</dbReference>
<dbReference type="InterPro" id="IPR001128">
    <property type="entry name" value="Cyt_P450"/>
</dbReference>
<evidence type="ECO:0000256" key="13">
    <source>
        <dbReference type="RuleBase" id="RU000461"/>
    </source>
</evidence>
<dbReference type="InterPro" id="IPR050665">
    <property type="entry name" value="Cytochrome_P450_Monooxygen"/>
</dbReference>
<dbReference type="GO" id="GO:0016705">
    <property type="term" value="F:oxidoreductase activity, acting on paired donors, with incorporation or reduction of molecular oxygen"/>
    <property type="evidence" value="ECO:0007669"/>
    <property type="project" value="InterPro"/>
</dbReference>